<organism evidence="1">
    <name type="scientific">Brachionus calyciflorus</name>
    <dbReference type="NCBI Taxonomy" id="104777"/>
    <lineage>
        <taxon>Eukaryota</taxon>
        <taxon>Metazoa</taxon>
        <taxon>Spiralia</taxon>
        <taxon>Gnathifera</taxon>
        <taxon>Rotifera</taxon>
        <taxon>Eurotatoria</taxon>
        <taxon>Monogononta</taxon>
        <taxon>Pseudotrocha</taxon>
        <taxon>Ploima</taxon>
        <taxon>Brachionidae</taxon>
        <taxon>Brachionus</taxon>
    </lineage>
</organism>
<gene>
    <name evidence="1" type="primary">PIWIC3</name>
</gene>
<dbReference type="AlphaFoldDB" id="M4SKT8"/>
<evidence type="ECO:0000313" key="1">
    <source>
        <dbReference type="EMBL" id="AGH55738.1"/>
    </source>
</evidence>
<dbReference type="SUPFAM" id="SSF101690">
    <property type="entry name" value="PAZ domain"/>
    <property type="match status" value="1"/>
</dbReference>
<accession>M4SKT8</accession>
<dbReference type="EMBL" id="JX156084">
    <property type="protein sequence ID" value="AGH55738.1"/>
    <property type="molecule type" value="Genomic_DNA"/>
</dbReference>
<protein>
    <submittedName>
        <fullName evidence="1">PIWI C3</fullName>
    </submittedName>
</protein>
<proteinExistence type="predicted"/>
<name>M4SKT8_9BILA</name>
<feature type="non-terminal residue" evidence="1">
    <location>
        <position position="145"/>
    </location>
</feature>
<dbReference type="InterPro" id="IPR036085">
    <property type="entry name" value="PAZ_dom_sf"/>
</dbReference>
<reference evidence="1" key="1">
    <citation type="journal article" date="2013" name="J. Hered.">
        <title>Inventory and phylogenetic analysis of meiotic genes in monogonont rotifers.</title>
        <authorList>
            <person name="Hanson S.J."/>
            <person name="Schurko A.M."/>
            <person name="Hecox-Lea B."/>
            <person name="Mark Welch D.B."/>
            <person name="Stelzer C.P."/>
            <person name="Logsdon J.M.Jr."/>
        </authorList>
    </citation>
    <scope>NUCLEOTIDE SEQUENCE</scope>
</reference>
<dbReference type="Pfam" id="PF23278">
    <property type="entry name" value="Piwi_N"/>
    <property type="match status" value="1"/>
</dbReference>
<feature type="non-terminal residue" evidence="1">
    <location>
        <position position="1"/>
    </location>
</feature>
<sequence>IKLYCNYFKILSAPDWVLYQYHVDYSPPIDSRKMIIALLKNHHHMFPSNKSFDGMTLYSLTKLHDELTEVSSRRESDGEIISIKTKRIAEMINVFTTSIPYTFDQYFKRKHVKYVLKHGKNSIQIFLYKKILLYKTIYFSYKPNQ</sequence>